<accession>A0A1R3K2P2</accession>
<protein>
    <submittedName>
        <fullName evidence="2">Uncharacterized protein</fullName>
    </submittedName>
</protein>
<sequence length="34" mass="3760">MRKPPTNRAPVIGSPPPHLSNQIPSTIHHQIKIP</sequence>
<feature type="compositionally biased region" description="Polar residues" evidence="1">
    <location>
        <begin position="19"/>
        <end position="28"/>
    </location>
</feature>
<keyword evidence="3" id="KW-1185">Reference proteome</keyword>
<dbReference type="Gramene" id="OMP01341">
    <property type="protein sequence ID" value="OMP01341"/>
    <property type="gene ID" value="CCACVL1_03110"/>
</dbReference>
<dbReference type="Proteomes" id="UP000188268">
    <property type="component" value="Unassembled WGS sequence"/>
</dbReference>
<reference evidence="2 3" key="1">
    <citation type="submission" date="2013-09" db="EMBL/GenBank/DDBJ databases">
        <title>Corchorus capsularis genome sequencing.</title>
        <authorList>
            <person name="Alam M."/>
            <person name="Haque M.S."/>
            <person name="Islam M.S."/>
            <person name="Emdad E.M."/>
            <person name="Islam M.M."/>
            <person name="Ahmed B."/>
            <person name="Halim A."/>
            <person name="Hossen Q.M.M."/>
            <person name="Hossain M.Z."/>
            <person name="Ahmed R."/>
            <person name="Khan M.M."/>
            <person name="Islam R."/>
            <person name="Rashid M.M."/>
            <person name="Khan S.A."/>
            <person name="Rahman M.S."/>
            <person name="Alam M."/>
        </authorList>
    </citation>
    <scope>NUCLEOTIDE SEQUENCE [LARGE SCALE GENOMIC DNA]</scope>
    <source>
        <strain evidence="3">cv. CVL-1</strain>
        <tissue evidence="2">Whole seedling</tissue>
    </source>
</reference>
<evidence type="ECO:0000313" key="2">
    <source>
        <dbReference type="EMBL" id="OMP01341.1"/>
    </source>
</evidence>
<comment type="caution">
    <text evidence="2">The sequence shown here is derived from an EMBL/GenBank/DDBJ whole genome shotgun (WGS) entry which is preliminary data.</text>
</comment>
<dbReference type="EMBL" id="AWWV01006447">
    <property type="protein sequence ID" value="OMP01341.1"/>
    <property type="molecule type" value="Genomic_DNA"/>
</dbReference>
<dbReference type="AlphaFoldDB" id="A0A1R3K2P2"/>
<feature type="region of interest" description="Disordered" evidence="1">
    <location>
        <begin position="1"/>
        <end position="34"/>
    </location>
</feature>
<evidence type="ECO:0000313" key="3">
    <source>
        <dbReference type="Proteomes" id="UP000188268"/>
    </source>
</evidence>
<evidence type="ECO:0000256" key="1">
    <source>
        <dbReference type="SAM" id="MobiDB-lite"/>
    </source>
</evidence>
<organism evidence="2 3">
    <name type="scientific">Corchorus capsularis</name>
    <name type="common">Jute</name>
    <dbReference type="NCBI Taxonomy" id="210143"/>
    <lineage>
        <taxon>Eukaryota</taxon>
        <taxon>Viridiplantae</taxon>
        <taxon>Streptophyta</taxon>
        <taxon>Embryophyta</taxon>
        <taxon>Tracheophyta</taxon>
        <taxon>Spermatophyta</taxon>
        <taxon>Magnoliopsida</taxon>
        <taxon>eudicotyledons</taxon>
        <taxon>Gunneridae</taxon>
        <taxon>Pentapetalae</taxon>
        <taxon>rosids</taxon>
        <taxon>malvids</taxon>
        <taxon>Malvales</taxon>
        <taxon>Malvaceae</taxon>
        <taxon>Grewioideae</taxon>
        <taxon>Apeibeae</taxon>
        <taxon>Corchorus</taxon>
    </lineage>
</organism>
<name>A0A1R3K2P2_COCAP</name>
<proteinExistence type="predicted"/>
<gene>
    <name evidence="2" type="ORF">CCACVL1_03110</name>
</gene>